<accession>A0A7J9DRF5</accession>
<dbReference type="EMBL" id="JABEZW010000004">
    <property type="protein sequence ID" value="MBA0763289.1"/>
    <property type="molecule type" value="Genomic_DNA"/>
</dbReference>
<organism evidence="1 2">
    <name type="scientific">Gossypium trilobum</name>
    <dbReference type="NCBI Taxonomy" id="34281"/>
    <lineage>
        <taxon>Eukaryota</taxon>
        <taxon>Viridiplantae</taxon>
        <taxon>Streptophyta</taxon>
        <taxon>Embryophyta</taxon>
        <taxon>Tracheophyta</taxon>
        <taxon>Spermatophyta</taxon>
        <taxon>Magnoliopsida</taxon>
        <taxon>eudicotyledons</taxon>
        <taxon>Gunneridae</taxon>
        <taxon>Pentapetalae</taxon>
        <taxon>rosids</taxon>
        <taxon>malvids</taxon>
        <taxon>Malvales</taxon>
        <taxon>Malvaceae</taxon>
        <taxon>Malvoideae</taxon>
        <taxon>Gossypium</taxon>
    </lineage>
</organism>
<dbReference type="AlphaFoldDB" id="A0A7J9DRF5"/>
<proteinExistence type="predicted"/>
<evidence type="ECO:0000313" key="1">
    <source>
        <dbReference type="EMBL" id="MBA0763289.1"/>
    </source>
</evidence>
<name>A0A7J9DRF5_9ROSI</name>
<protein>
    <submittedName>
        <fullName evidence="1">Uncharacterized protein</fullName>
    </submittedName>
</protein>
<comment type="caution">
    <text evidence="1">The sequence shown here is derived from an EMBL/GenBank/DDBJ whole genome shotgun (WGS) entry which is preliminary data.</text>
</comment>
<dbReference type="Proteomes" id="UP000593568">
    <property type="component" value="Unassembled WGS sequence"/>
</dbReference>
<evidence type="ECO:0000313" key="2">
    <source>
        <dbReference type="Proteomes" id="UP000593568"/>
    </source>
</evidence>
<gene>
    <name evidence="1" type="ORF">Gotri_012762</name>
</gene>
<sequence length="122" mass="13200">MDVIHRCQYHILYPAGSVCKLGYVRRKCDIDSVRDSGNARIRPSVAVVWHRRKGCSRTTASSSAPREEASQSYYVPLPHVGSSSVPIAVGACITTNDETETDAHAVVNVNVDTGDNTDVLGI</sequence>
<reference evidence="1 2" key="1">
    <citation type="journal article" date="2019" name="Genome Biol. Evol.">
        <title>Insights into the evolution of the New World diploid cottons (Gossypium, subgenus Houzingenia) based on genome sequencing.</title>
        <authorList>
            <person name="Grover C.E."/>
            <person name="Arick M.A. 2nd"/>
            <person name="Thrash A."/>
            <person name="Conover J.L."/>
            <person name="Sanders W.S."/>
            <person name="Peterson D.G."/>
            <person name="Frelichowski J.E."/>
            <person name="Scheffler J.A."/>
            <person name="Scheffler B.E."/>
            <person name="Wendel J.F."/>
        </authorList>
    </citation>
    <scope>NUCLEOTIDE SEQUENCE [LARGE SCALE GENOMIC DNA]</scope>
    <source>
        <strain evidence="1">8</strain>
        <tissue evidence="1">Leaf</tissue>
    </source>
</reference>
<keyword evidence="2" id="KW-1185">Reference proteome</keyword>